<evidence type="ECO:0000313" key="5">
    <source>
        <dbReference type="EMBL" id="GII21810.1"/>
    </source>
</evidence>
<dbReference type="InterPro" id="IPR052016">
    <property type="entry name" value="Bact_Sigma-Reg"/>
</dbReference>
<keyword evidence="1" id="KW-0378">Hydrolase</keyword>
<feature type="chain" id="PRO_5039284542" description="PAC domain-containing protein" evidence="3">
    <location>
        <begin position="20"/>
        <end position="478"/>
    </location>
</feature>
<protein>
    <recommendedName>
        <fullName evidence="4">PAC domain-containing protein</fullName>
    </recommendedName>
</protein>
<evidence type="ECO:0000256" key="2">
    <source>
        <dbReference type="SAM" id="MobiDB-lite"/>
    </source>
</evidence>
<evidence type="ECO:0000313" key="6">
    <source>
        <dbReference type="Proteomes" id="UP000599074"/>
    </source>
</evidence>
<dbReference type="InterPro" id="IPR000014">
    <property type="entry name" value="PAS"/>
</dbReference>
<dbReference type="GO" id="GO:0016791">
    <property type="term" value="F:phosphatase activity"/>
    <property type="evidence" value="ECO:0007669"/>
    <property type="project" value="TreeGrafter"/>
</dbReference>
<keyword evidence="3" id="KW-0732">Signal</keyword>
<proteinExistence type="predicted"/>
<evidence type="ECO:0000256" key="3">
    <source>
        <dbReference type="SAM" id="SignalP"/>
    </source>
</evidence>
<feature type="region of interest" description="Disordered" evidence="2">
    <location>
        <begin position="425"/>
        <end position="478"/>
    </location>
</feature>
<dbReference type="Gene3D" id="3.30.450.20">
    <property type="entry name" value="PAS domain"/>
    <property type="match status" value="1"/>
</dbReference>
<dbReference type="Proteomes" id="UP000599074">
    <property type="component" value="Unassembled WGS sequence"/>
</dbReference>
<sequence>MPRWRAARRALAAFGLGMAAGLAVSYRSSVTASRRPAVPQPRAGGEAAFTLDRVQHMAGFATWEYDPKTGKVSYSRQLSAMIGVDGIPGNLATVGAYVHRDDAARVRAARDDLVVHHKPFTIEFRLVCPDGRVLDVISSGEAVRDTSGRLERLWGTIHDVSEQRAAERAARDSARHAEEARADLEVEHQALQMFQRAMLPADLPRLGGVDLSAVYLPMAERIDIGGDWYDAFLLPDGRLALAVGDVTGHDLRAATVMGQVRNAVRAYATECPDPGTVLGRVNRLLARLPDLDLVTMIYGVYDPVRYELVWSNAGHPPPLLRRGGTVTTLTVEGGLLLGVVPSDEPYPEHRLRLGPEHSVLWYTDGIVDQRSVDPDEALERLCQAYARAGGGAGELLGTVSVEMLAEGQREDDVCLLVLRRAAQDVGGRPSDAQPSDAQPAGAQPSDAQPVGAQSATPARDAGIVPVDDEADAAAAARS</sequence>
<comment type="caution">
    <text evidence="5">The sequence shown here is derived from an EMBL/GenBank/DDBJ whole genome shotgun (WGS) entry which is preliminary data.</text>
</comment>
<dbReference type="InterPro" id="IPR000700">
    <property type="entry name" value="PAS-assoc_C"/>
</dbReference>
<dbReference type="PANTHER" id="PTHR43156:SF2">
    <property type="entry name" value="STAGE II SPORULATION PROTEIN E"/>
    <property type="match status" value="1"/>
</dbReference>
<dbReference type="InterPro" id="IPR035965">
    <property type="entry name" value="PAS-like_dom_sf"/>
</dbReference>
<dbReference type="EMBL" id="BOON01000013">
    <property type="protein sequence ID" value="GII21810.1"/>
    <property type="molecule type" value="Genomic_DNA"/>
</dbReference>
<dbReference type="PROSITE" id="PS50113">
    <property type="entry name" value="PAC"/>
    <property type="match status" value="1"/>
</dbReference>
<dbReference type="InterPro" id="IPR013655">
    <property type="entry name" value="PAS_fold_3"/>
</dbReference>
<feature type="domain" description="PAC" evidence="4">
    <location>
        <begin position="120"/>
        <end position="172"/>
    </location>
</feature>
<dbReference type="SMART" id="SM00331">
    <property type="entry name" value="PP2C_SIG"/>
    <property type="match status" value="1"/>
</dbReference>
<dbReference type="Pfam" id="PF08447">
    <property type="entry name" value="PAS_3"/>
    <property type="match status" value="1"/>
</dbReference>
<organism evidence="5 6">
    <name type="scientific">Planosporangium mesophilum</name>
    <dbReference type="NCBI Taxonomy" id="689768"/>
    <lineage>
        <taxon>Bacteria</taxon>
        <taxon>Bacillati</taxon>
        <taxon>Actinomycetota</taxon>
        <taxon>Actinomycetes</taxon>
        <taxon>Micromonosporales</taxon>
        <taxon>Micromonosporaceae</taxon>
        <taxon>Planosporangium</taxon>
    </lineage>
</organism>
<dbReference type="Pfam" id="PF07228">
    <property type="entry name" value="SpoIIE"/>
    <property type="match status" value="1"/>
</dbReference>
<dbReference type="SUPFAM" id="SSF81606">
    <property type="entry name" value="PP2C-like"/>
    <property type="match status" value="1"/>
</dbReference>
<dbReference type="SUPFAM" id="SSF55785">
    <property type="entry name" value="PYP-like sensor domain (PAS domain)"/>
    <property type="match status" value="1"/>
</dbReference>
<dbReference type="AlphaFoldDB" id="A0A8J3TI04"/>
<dbReference type="CDD" id="cd00130">
    <property type="entry name" value="PAS"/>
    <property type="match status" value="1"/>
</dbReference>
<evidence type="ECO:0000256" key="1">
    <source>
        <dbReference type="ARBA" id="ARBA00022801"/>
    </source>
</evidence>
<dbReference type="InterPro" id="IPR001932">
    <property type="entry name" value="PPM-type_phosphatase-like_dom"/>
</dbReference>
<gene>
    <name evidence="5" type="ORF">Pme01_14070</name>
</gene>
<dbReference type="InterPro" id="IPR036457">
    <property type="entry name" value="PPM-type-like_dom_sf"/>
</dbReference>
<dbReference type="RefSeq" id="WP_168114132.1">
    <property type="nucleotide sequence ID" value="NZ_BOON01000013.1"/>
</dbReference>
<accession>A0A8J3TI04</accession>
<dbReference type="Gene3D" id="3.60.40.10">
    <property type="entry name" value="PPM-type phosphatase domain"/>
    <property type="match status" value="1"/>
</dbReference>
<keyword evidence="6" id="KW-1185">Reference proteome</keyword>
<feature type="signal peptide" evidence="3">
    <location>
        <begin position="1"/>
        <end position="19"/>
    </location>
</feature>
<dbReference type="PANTHER" id="PTHR43156">
    <property type="entry name" value="STAGE II SPORULATION PROTEIN E-RELATED"/>
    <property type="match status" value="1"/>
</dbReference>
<reference evidence="5" key="1">
    <citation type="submission" date="2021-01" db="EMBL/GenBank/DDBJ databases">
        <title>Whole genome shotgun sequence of Planosporangium mesophilum NBRC 109066.</title>
        <authorList>
            <person name="Komaki H."/>
            <person name="Tamura T."/>
        </authorList>
    </citation>
    <scope>NUCLEOTIDE SEQUENCE</scope>
    <source>
        <strain evidence="5">NBRC 109066</strain>
    </source>
</reference>
<dbReference type="InterPro" id="IPR001610">
    <property type="entry name" value="PAC"/>
</dbReference>
<dbReference type="Gene3D" id="2.10.70.100">
    <property type="match status" value="1"/>
</dbReference>
<dbReference type="SMART" id="SM00086">
    <property type="entry name" value="PAC"/>
    <property type="match status" value="1"/>
</dbReference>
<evidence type="ECO:0000259" key="4">
    <source>
        <dbReference type="PROSITE" id="PS50113"/>
    </source>
</evidence>
<name>A0A8J3TI04_9ACTN</name>